<sequence length="106" mass="11002">MKLEGVKKAANGKPVSTSGESDYDADLPNTPEPVAAGEACCYEDRVLASGIGINAIRSTLQIGEQGAQLFTIRPGQIVQHCKVMTPRKLDKAHGLPGLATGTGVLA</sequence>
<evidence type="ECO:0000256" key="1">
    <source>
        <dbReference type="SAM" id="MobiDB-lite"/>
    </source>
</evidence>
<reference evidence="2 3" key="1">
    <citation type="submission" date="2019-09" db="EMBL/GenBank/DDBJ databases">
        <authorList>
            <person name="Chandra G."/>
            <person name="Truman W A."/>
        </authorList>
    </citation>
    <scope>NUCLEOTIDE SEQUENCE [LARGE SCALE GENOMIC DNA]</scope>
    <source>
        <strain evidence="2">PS712</strain>
    </source>
</reference>
<organism evidence="2 3">
    <name type="scientific">Pseudomonas fluorescens</name>
    <dbReference type="NCBI Taxonomy" id="294"/>
    <lineage>
        <taxon>Bacteria</taxon>
        <taxon>Pseudomonadati</taxon>
        <taxon>Pseudomonadota</taxon>
        <taxon>Gammaproteobacteria</taxon>
        <taxon>Pseudomonadales</taxon>
        <taxon>Pseudomonadaceae</taxon>
        <taxon>Pseudomonas</taxon>
    </lineage>
</organism>
<evidence type="ECO:0000313" key="3">
    <source>
        <dbReference type="Proteomes" id="UP000326018"/>
    </source>
</evidence>
<dbReference type="EMBL" id="CABVIB010000003">
    <property type="protein sequence ID" value="VVN78311.1"/>
    <property type="molecule type" value="Genomic_DNA"/>
</dbReference>
<dbReference type="Proteomes" id="UP000326018">
    <property type="component" value="Unassembled WGS sequence"/>
</dbReference>
<gene>
    <name evidence="2" type="ORF">PS712_00888</name>
</gene>
<name>A0A5E7AS64_PSEFL</name>
<feature type="region of interest" description="Disordered" evidence="1">
    <location>
        <begin position="1"/>
        <end position="31"/>
    </location>
</feature>
<proteinExistence type="predicted"/>
<evidence type="ECO:0000313" key="2">
    <source>
        <dbReference type="EMBL" id="VVN78311.1"/>
    </source>
</evidence>
<protein>
    <submittedName>
        <fullName evidence="2">Uncharacterized protein</fullName>
    </submittedName>
</protein>
<accession>A0A5E7AS64</accession>
<dbReference type="AlphaFoldDB" id="A0A5E7AS64"/>